<dbReference type="Proteomes" id="UP000283841">
    <property type="component" value="Unassembled WGS sequence"/>
</dbReference>
<protein>
    <recommendedName>
        <fullName evidence="3">Caspase domain-containing protein</fullName>
    </recommendedName>
</protein>
<dbReference type="RefSeq" id="XP_028483793.1">
    <property type="nucleotide sequence ID" value="XM_028627330.1"/>
</dbReference>
<dbReference type="EMBL" id="RCNU01000008">
    <property type="protein sequence ID" value="RWQ94148.1"/>
    <property type="molecule type" value="Genomic_DNA"/>
</dbReference>
<dbReference type="STRING" id="264951.A0A443HQM6"/>
<name>A0A443HQM6_BYSSP</name>
<organism evidence="1 2">
    <name type="scientific">Byssochlamys spectabilis</name>
    <name type="common">Paecilomyces variotii</name>
    <dbReference type="NCBI Taxonomy" id="264951"/>
    <lineage>
        <taxon>Eukaryota</taxon>
        <taxon>Fungi</taxon>
        <taxon>Dikarya</taxon>
        <taxon>Ascomycota</taxon>
        <taxon>Pezizomycotina</taxon>
        <taxon>Eurotiomycetes</taxon>
        <taxon>Eurotiomycetidae</taxon>
        <taxon>Eurotiales</taxon>
        <taxon>Thermoascaceae</taxon>
        <taxon>Paecilomyces</taxon>
    </lineage>
</organism>
<accession>A0A443HQM6</accession>
<evidence type="ECO:0000313" key="2">
    <source>
        <dbReference type="Proteomes" id="UP000283841"/>
    </source>
</evidence>
<dbReference type="VEuPathDB" id="FungiDB:C8Q69DRAFT_317913"/>
<reference evidence="1 2" key="1">
    <citation type="journal article" date="2018" name="Front. Microbiol.">
        <title>Genomic and genetic insights into a cosmopolitan fungus, Paecilomyces variotii (Eurotiales).</title>
        <authorList>
            <person name="Urquhart A.S."/>
            <person name="Mondo S.J."/>
            <person name="Makela M.R."/>
            <person name="Hane J.K."/>
            <person name="Wiebenga A."/>
            <person name="He G."/>
            <person name="Mihaltcheva S."/>
            <person name="Pangilinan J."/>
            <person name="Lipzen A."/>
            <person name="Barry K."/>
            <person name="de Vries R.P."/>
            <person name="Grigoriev I.V."/>
            <person name="Idnurm A."/>
        </authorList>
    </citation>
    <scope>NUCLEOTIDE SEQUENCE [LARGE SCALE GENOMIC DNA]</scope>
    <source>
        <strain evidence="1 2">CBS 101075</strain>
    </source>
</reference>
<sequence length="325" mass="36037">MSLSRGELETVLQAAIKRRETVYQNCYSFHFRWSDDNTGAERDFQSFKSMMDILGFPEPHELVIGSRQAQPGWFLTQELNEKLTMPAWKAQGRSVVVVHYAGHGAASAGGDELLLTNSSGKVMKASAVLQAFQTYDDQVDVDILVIFDCCWSFLASRTMKPGARLVEIITAGDERDPIAFESTVKASLTSKLFIEIRQRAQMCHQYVEFTDVISELRRISPLKKPCHASLLGVGSIKLPLNPNSAAMSNSIMGLINQPVAHLAATFSIHVSYTYDAQQLEQLSAWIANLEGDCSLYRFPSHPGSTWGYFPCRAQAVKPSCSASRS</sequence>
<proteinExistence type="predicted"/>
<keyword evidence="2" id="KW-1185">Reference proteome</keyword>
<evidence type="ECO:0000313" key="1">
    <source>
        <dbReference type="EMBL" id="RWQ94148.1"/>
    </source>
</evidence>
<dbReference type="GeneID" id="39596607"/>
<comment type="caution">
    <text evidence="1">The sequence shown here is derived from an EMBL/GenBank/DDBJ whole genome shotgun (WGS) entry which is preliminary data.</text>
</comment>
<dbReference type="AlphaFoldDB" id="A0A443HQM6"/>
<evidence type="ECO:0008006" key="3">
    <source>
        <dbReference type="Google" id="ProtNLM"/>
    </source>
</evidence>
<gene>
    <name evidence="1" type="ORF">C8Q69DRAFT_317913</name>
</gene>